<evidence type="ECO:0000259" key="13">
    <source>
        <dbReference type="Pfam" id="PF13796"/>
    </source>
</evidence>
<feature type="transmembrane region" description="Helical" evidence="10">
    <location>
        <begin position="69"/>
        <end position="88"/>
    </location>
</feature>
<dbReference type="GO" id="GO:0016301">
    <property type="term" value="F:kinase activity"/>
    <property type="evidence" value="ECO:0007669"/>
    <property type="project" value="UniProtKB-KW"/>
</dbReference>
<dbReference type="InterPro" id="IPR025828">
    <property type="entry name" value="Put_sensor_dom"/>
</dbReference>
<dbReference type="InterPro" id="IPR036890">
    <property type="entry name" value="HATPase_C_sf"/>
</dbReference>
<dbReference type="Pfam" id="PF07730">
    <property type="entry name" value="HisKA_3"/>
    <property type="match status" value="1"/>
</dbReference>
<feature type="region of interest" description="Disordered" evidence="9">
    <location>
        <begin position="1"/>
        <end position="27"/>
    </location>
</feature>
<feature type="transmembrane region" description="Helical" evidence="10">
    <location>
        <begin position="227"/>
        <end position="245"/>
    </location>
</feature>
<feature type="transmembrane region" description="Helical" evidence="10">
    <location>
        <begin position="94"/>
        <end position="116"/>
    </location>
</feature>
<evidence type="ECO:0000256" key="9">
    <source>
        <dbReference type="SAM" id="MobiDB-lite"/>
    </source>
</evidence>
<keyword evidence="6 14" id="KW-0418">Kinase</keyword>
<evidence type="ECO:0000259" key="12">
    <source>
        <dbReference type="Pfam" id="PF07730"/>
    </source>
</evidence>
<feature type="domain" description="Histidine kinase/HSP90-like ATPase" evidence="11">
    <location>
        <begin position="393"/>
        <end position="480"/>
    </location>
</feature>
<name>A0ABR4ZFX6_9NOCA</name>
<gene>
    <name evidence="14" type="ORF">FG87_15565</name>
</gene>
<feature type="domain" description="Putative sensor" evidence="13">
    <location>
        <begin position="71"/>
        <end position="260"/>
    </location>
</feature>
<dbReference type="PANTHER" id="PTHR24421">
    <property type="entry name" value="NITRATE/NITRITE SENSOR PROTEIN NARX-RELATED"/>
    <property type="match status" value="1"/>
</dbReference>
<dbReference type="InterPro" id="IPR003594">
    <property type="entry name" value="HATPase_dom"/>
</dbReference>
<proteinExistence type="predicted"/>
<evidence type="ECO:0000256" key="8">
    <source>
        <dbReference type="ARBA" id="ARBA00023012"/>
    </source>
</evidence>
<evidence type="ECO:0000313" key="14">
    <source>
        <dbReference type="EMBL" id="KIA64079.1"/>
    </source>
</evidence>
<keyword evidence="10" id="KW-0472">Membrane</keyword>
<keyword evidence="5" id="KW-0547">Nucleotide-binding</keyword>
<dbReference type="Gene3D" id="3.30.565.10">
    <property type="entry name" value="Histidine kinase-like ATPase, C-terminal domain"/>
    <property type="match status" value="1"/>
</dbReference>
<sequence>MGVAGYTTHPADSSIESRRRADNHGAMTETHAEPTLVLDPMTGKTRSTAEQALRAVLRAPFQARFWKELVYVFTAFVLGCIAVAYLYAGWGGGLLISFTIIGLPILALVLLGGRFWGRIYRALVKDLLGTPLPPPTTFAPTPGLVGFLKSAFTDLASWRATLFLIAQAVLGVVVGYLALIVVAMTVFVAVSPILWVLFDPINVDADGVEHHSFAQFGDFYIDTWPRVLGFAALGVLGCFALPWLLRALCWLHRLLAMALLSATARDRRITELQQGRQAAVDDSTATLRRLERDLHDGTQARLVTIAMALGRAEDRLEAGGDPRDLIADAHASSKEALTELRELVRGIHPPALELGLGPALETLTARCSVPTELRVHLPERPNPAVEAIAYFSVAELLTNVVRHAAATHAWVSVLPSDAHTIAITVRDNGIGGVLQPAEGQLAAGSGLSGLAARARTVDGSLTVQSPTGGPTVITILLPKEGSR</sequence>
<evidence type="ECO:0000256" key="1">
    <source>
        <dbReference type="ARBA" id="ARBA00000085"/>
    </source>
</evidence>
<feature type="transmembrane region" description="Helical" evidence="10">
    <location>
        <begin position="162"/>
        <end position="190"/>
    </location>
</feature>
<comment type="caution">
    <text evidence="14">The sequence shown here is derived from an EMBL/GenBank/DDBJ whole genome shotgun (WGS) entry which is preliminary data.</text>
</comment>
<evidence type="ECO:0000256" key="7">
    <source>
        <dbReference type="ARBA" id="ARBA00022840"/>
    </source>
</evidence>
<dbReference type="InterPro" id="IPR050482">
    <property type="entry name" value="Sensor_HK_TwoCompSys"/>
</dbReference>
<protein>
    <recommendedName>
        <fullName evidence="2">histidine kinase</fullName>
        <ecNumber evidence="2">2.7.13.3</ecNumber>
    </recommendedName>
</protein>
<dbReference type="Proteomes" id="UP000031364">
    <property type="component" value="Unassembled WGS sequence"/>
</dbReference>
<dbReference type="Gene3D" id="1.20.5.1930">
    <property type="match status" value="1"/>
</dbReference>
<keyword evidence="3" id="KW-0597">Phosphoprotein</keyword>
<dbReference type="EMBL" id="JNFP01000016">
    <property type="protein sequence ID" value="KIA64079.1"/>
    <property type="molecule type" value="Genomic_DNA"/>
</dbReference>
<dbReference type="PANTHER" id="PTHR24421:SF10">
    <property type="entry name" value="NITRATE_NITRITE SENSOR PROTEIN NARQ"/>
    <property type="match status" value="1"/>
</dbReference>
<reference evidence="14 15" key="1">
    <citation type="journal article" date="2014" name="Int. J. Syst. Evol. Microbiol.">
        <title>Nocardia vulneris sp. nov., isolated from wounds of human patients in North America.</title>
        <authorList>
            <person name="Lasker B.A."/>
            <person name="Bell M."/>
            <person name="Klenk H.P."/>
            <person name="Sproer C."/>
            <person name="Schumann C."/>
            <person name="Schumann P."/>
            <person name="Brown J.M."/>
        </authorList>
    </citation>
    <scope>NUCLEOTIDE SEQUENCE [LARGE SCALE GENOMIC DNA]</scope>
    <source>
        <strain evidence="14 15">W9851</strain>
    </source>
</reference>
<evidence type="ECO:0000256" key="3">
    <source>
        <dbReference type="ARBA" id="ARBA00022553"/>
    </source>
</evidence>
<organism evidence="14 15">
    <name type="scientific">Nocardia vulneris</name>
    <dbReference type="NCBI Taxonomy" id="1141657"/>
    <lineage>
        <taxon>Bacteria</taxon>
        <taxon>Bacillati</taxon>
        <taxon>Actinomycetota</taxon>
        <taxon>Actinomycetes</taxon>
        <taxon>Mycobacteriales</taxon>
        <taxon>Nocardiaceae</taxon>
        <taxon>Nocardia</taxon>
    </lineage>
</organism>
<dbReference type="EC" id="2.7.13.3" evidence="2"/>
<evidence type="ECO:0000256" key="6">
    <source>
        <dbReference type="ARBA" id="ARBA00022777"/>
    </source>
</evidence>
<keyword evidence="4" id="KW-0808">Transferase</keyword>
<dbReference type="SUPFAM" id="SSF55874">
    <property type="entry name" value="ATPase domain of HSP90 chaperone/DNA topoisomerase II/histidine kinase"/>
    <property type="match status" value="1"/>
</dbReference>
<keyword evidence="8" id="KW-0902">Two-component regulatory system</keyword>
<comment type="catalytic activity">
    <reaction evidence="1">
        <text>ATP + protein L-histidine = ADP + protein N-phospho-L-histidine.</text>
        <dbReference type="EC" id="2.7.13.3"/>
    </reaction>
</comment>
<dbReference type="InterPro" id="IPR011712">
    <property type="entry name" value="Sig_transdc_His_kin_sub3_dim/P"/>
</dbReference>
<feature type="domain" description="Signal transduction histidine kinase subgroup 3 dimerisation and phosphoacceptor" evidence="12">
    <location>
        <begin position="288"/>
        <end position="352"/>
    </location>
</feature>
<keyword evidence="15" id="KW-1185">Reference proteome</keyword>
<evidence type="ECO:0000313" key="15">
    <source>
        <dbReference type="Proteomes" id="UP000031364"/>
    </source>
</evidence>
<dbReference type="CDD" id="cd16917">
    <property type="entry name" value="HATPase_UhpB-NarQ-NarX-like"/>
    <property type="match status" value="1"/>
</dbReference>
<accession>A0ABR4ZFX6</accession>
<keyword evidence="10" id="KW-0812">Transmembrane</keyword>
<keyword evidence="10" id="KW-1133">Transmembrane helix</keyword>
<keyword evidence="7" id="KW-0067">ATP-binding</keyword>
<evidence type="ECO:0000256" key="10">
    <source>
        <dbReference type="SAM" id="Phobius"/>
    </source>
</evidence>
<evidence type="ECO:0000256" key="2">
    <source>
        <dbReference type="ARBA" id="ARBA00012438"/>
    </source>
</evidence>
<dbReference type="Pfam" id="PF13796">
    <property type="entry name" value="Sensor"/>
    <property type="match status" value="1"/>
</dbReference>
<evidence type="ECO:0000259" key="11">
    <source>
        <dbReference type="Pfam" id="PF02518"/>
    </source>
</evidence>
<evidence type="ECO:0000256" key="5">
    <source>
        <dbReference type="ARBA" id="ARBA00022741"/>
    </source>
</evidence>
<evidence type="ECO:0000256" key="4">
    <source>
        <dbReference type="ARBA" id="ARBA00022679"/>
    </source>
</evidence>
<dbReference type="Pfam" id="PF02518">
    <property type="entry name" value="HATPase_c"/>
    <property type="match status" value="1"/>
</dbReference>